<dbReference type="AlphaFoldDB" id="A0A8J6HBK8"/>
<feature type="region of interest" description="Disordered" evidence="1">
    <location>
        <begin position="80"/>
        <end position="125"/>
    </location>
</feature>
<sequence length="163" mass="17851">MHLVNKTALKRVWNAYKMLAQWDHPEGETSPPPVNNQHVLPVILAESAAMLRSCETFISRPSFAATSLVLKTGRRRQRRGAFPSSLLHAKGGGARDEKAVSVTSSCGGQDRIGGGEAEGGDADGRESFLPFGFRGKLTEFSEKLERIAVKFKLQVEQTINNNE</sequence>
<comment type="caution">
    <text evidence="2">The sequence shown here is derived from an EMBL/GenBank/DDBJ whole genome shotgun (WGS) entry which is preliminary data.</text>
</comment>
<evidence type="ECO:0000256" key="1">
    <source>
        <dbReference type="SAM" id="MobiDB-lite"/>
    </source>
</evidence>
<dbReference type="Proteomes" id="UP000719412">
    <property type="component" value="Unassembled WGS sequence"/>
</dbReference>
<protein>
    <submittedName>
        <fullName evidence="2">Uncharacterized protein</fullName>
    </submittedName>
</protein>
<evidence type="ECO:0000313" key="2">
    <source>
        <dbReference type="EMBL" id="KAH0811669.1"/>
    </source>
</evidence>
<keyword evidence="3" id="KW-1185">Reference proteome</keyword>
<proteinExistence type="predicted"/>
<dbReference type="EMBL" id="JABDTM020026652">
    <property type="protein sequence ID" value="KAH0811669.1"/>
    <property type="molecule type" value="Genomic_DNA"/>
</dbReference>
<name>A0A8J6HBK8_TENMO</name>
<evidence type="ECO:0000313" key="3">
    <source>
        <dbReference type="Proteomes" id="UP000719412"/>
    </source>
</evidence>
<accession>A0A8J6HBK8</accession>
<organism evidence="2 3">
    <name type="scientific">Tenebrio molitor</name>
    <name type="common">Yellow mealworm beetle</name>
    <dbReference type="NCBI Taxonomy" id="7067"/>
    <lineage>
        <taxon>Eukaryota</taxon>
        <taxon>Metazoa</taxon>
        <taxon>Ecdysozoa</taxon>
        <taxon>Arthropoda</taxon>
        <taxon>Hexapoda</taxon>
        <taxon>Insecta</taxon>
        <taxon>Pterygota</taxon>
        <taxon>Neoptera</taxon>
        <taxon>Endopterygota</taxon>
        <taxon>Coleoptera</taxon>
        <taxon>Polyphaga</taxon>
        <taxon>Cucujiformia</taxon>
        <taxon>Tenebrionidae</taxon>
        <taxon>Tenebrio</taxon>
    </lineage>
</organism>
<gene>
    <name evidence="2" type="ORF">GEV33_011122</name>
</gene>
<reference evidence="2" key="1">
    <citation type="journal article" date="2020" name="J Insects Food Feed">
        <title>The yellow mealworm (Tenebrio molitor) genome: a resource for the emerging insects as food and feed industry.</title>
        <authorList>
            <person name="Eriksson T."/>
            <person name="Andere A."/>
            <person name="Kelstrup H."/>
            <person name="Emery V."/>
            <person name="Picard C."/>
        </authorList>
    </citation>
    <scope>NUCLEOTIDE SEQUENCE</scope>
    <source>
        <strain evidence="2">Stoneville</strain>
        <tissue evidence="2">Whole head</tissue>
    </source>
</reference>
<reference evidence="2" key="2">
    <citation type="submission" date="2021-08" db="EMBL/GenBank/DDBJ databases">
        <authorList>
            <person name="Eriksson T."/>
        </authorList>
    </citation>
    <scope>NUCLEOTIDE SEQUENCE</scope>
    <source>
        <strain evidence="2">Stoneville</strain>
        <tissue evidence="2">Whole head</tissue>
    </source>
</reference>